<geneLocation type="plasmid" evidence="4">
    <name>p11unnamed</name>
</geneLocation>
<evidence type="ECO:0000313" key="2">
    <source>
        <dbReference type="EMBL" id="AIB14491.1"/>
    </source>
</evidence>
<evidence type="ECO:0000313" key="6">
    <source>
        <dbReference type="Proteomes" id="UP000236268"/>
    </source>
</evidence>
<evidence type="ECO:0000313" key="5">
    <source>
        <dbReference type="Proteomes" id="UP000027186"/>
    </source>
</evidence>
<reference evidence="2 5" key="1">
    <citation type="journal article" date="2014" name="Genome Announc.">
        <title>Complete Genome Sequence of the Model Rhizosphere Strain Azospirillum brasilense Az39, Successfully Applied in Agriculture.</title>
        <authorList>
            <person name="Rivera D."/>
            <person name="Revale S."/>
            <person name="Molina R."/>
            <person name="Gualpa J."/>
            <person name="Puente M."/>
            <person name="Maroniche G."/>
            <person name="Paris G."/>
            <person name="Baker D."/>
            <person name="Clavijo B."/>
            <person name="McLay K."/>
            <person name="Spaepen S."/>
            <person name="Perticari A."/>
            <person name="Vazquez M."/>
            <person name="Wisniewski-Dye F."/>
            <person name="Watkins C."/>
            <person name="Martinez-Abarca F."/>
            <person name="Vanderleyden J."/>
            <person name="Cassan F."/>
        </authorList>
    </citation>
    <scope>NUCLEOTIDE SEQUENCE [LARGE SCALE GENOMIC DNA]</scope>
    <source>
        <strain evidence="2 5">Az39</strain>
        <plasmid evidence="2">AbAZ39_p1</plasmid>
    </source>
</reference>
<dbReference type="Gene3D" id="3.40.50.150">
    <property type="entry name" value="Vaccinia Virus protein VP39"/>
    <property type="match status" value="1"/>
</dbReference>
<sequence length="273" mass="30635">MLHGLSRLLPAIADQNLDEAAVYRRESLYERPRYEGARGLIPAAGPLLCPLCGREAARFLPFGLGGRRNARCPDCGSLERHRFLWSFLAERTDVLRRSLRILHTAPEPCLEPLLRARHGRRYVTLDRFNPAADVQADLTDLPFPDGRFDLVLSSHVLEHVPDDRAALREIARVLKPSGRAVLLFPYDPKGPTREDPAMDTPAKRLAAFGHPYHYRIYGTDTPQRMAEAGLDATLVSSTAMLSAHRRRRRRINRNHLFLARPRAAAGRASGEGS</sequence>
<dbReference type="GO" id="GO:0008757">
    <property type="term" value="F:S-adenosylmethionine-dependent methyltransferase activity"/>
    <property type="evidence" value="ECO:0007669"/>
    <property type="project" value="InterPro"/>
</dbReference>
<protein>
    <submittedName>
        <fullName evidence="3">Class I SAM-dependent methyltransferase</fullName>
    </submittedName>
</protein>
<dbReference type="Proteomes" id="UP000236268">
    <property type="component" value="Unassembled WGS sequence"/>
</dbReference>
<dbReference type="GO" id="GO:0032259">
    <property type="term" value="P:methylation"/>
    <property type="evidence" value="ECO:0007669"/>
    <property type="project" value="UniProtKB-KW"/>
</dbReference>
<reference evidence="4 6" key="2">
    <citation type="submission" date="2018-01" db="EMBL/GenBank/DDBJ databases">
        <title>Whole genome sequence of Azospirillum brasilense REC3 isolated from strawberry roots.</title>
        <authorList>
            <person name="Fontana C.A."/>
            <person name="Salazar S.M."/>
            <person name="Bassi D."/>
            <person name="Puglisi E."/>
            <person name="Lovaisa N.C."/>
            <person name="Toffoli L.M."/>
            <person name="Pedraza R."/>
            <person name="Cocconcelli P.S."/>
        </authorList>
    </citation>
    <scope>NUCLEOTIDE SEQUENCE [LARGE SCALE GENOMIC DNA]</scope>
    <source>
        <strain evidence="4 6">REC3</strain>
        <plasmid evidence="4">p11unnamed</plasmid>
    </source>
</reference>
<keyword evidence="7" id="KW-1185">Reference proteome</keyword>
<keyword evidence="2" id="KW-0614">Plasmid</keyword>
<dbReference type="PANTHER" id="PTHR43591">
    <property type="entry name" value="METHYLTRANSFERASE"/>
    <property type="match status" value="1"/>
</dbReference>
<evidence type="ECO:0000313" key="4">
    <source>
        <dbReference type="EMBL" id="PNQ97325.1"/>
    </source>
</evidence>
<dbReference type="InterPro" id="IPR029063">
    <property type="entry name" value="SAM-dependent_MTases_sf"/>
</dbReference>
<evidence type="ECO:0000313" key="7">
    <source>
        <dbReference type="Proteomes" id="UP001628281"/>
    </source>
</evidence>
<accession>A0A2K1FXQ7</accession>
<gene>
    <name evidence="2" type="ORF">ABAZ39_21525</name>
    <name evidence="3" type="ORF">ACJ41P_12415</name>
    <name evidence="4" type="ORF">C1S70_18435</name>
</gene>
<proteinExistence type="predicted"/>
<evidence type="ECO:0000313" key="3">
    <source>
        <dbReference type="EMBL" id="MFL7901935.1"/>
    </source>
</evidence>
<accession>A0A060DKI9</accession>
<organism evidence="2 5">
    <name type="scientific">Azospirillum argentinense</name>
    <dbReference type="NCBI Taxonomy" id="2970906"/>
    <lineage>
        <taxon>Bacteria</taxon>
        <taxon>Pseudomonadati</taxon>
        <taxon>Pseudomonadota</taxon>
        <taxon>Alphaproteobacteria</taxon>
        <taxon>Rhodospirillales</taxon>
        <taxon>Azospirillaceae</taxon>
        <taxon>Azospirillum</taxon>
    </lineage>
</organism>
<feature type="domain" description="Methyltransferase type 11" evidence="1">
    <location>
        <begin position="134"/>
        <end position="181"/>
    </location>
</feature>
<dbReference type="AlphaFoldDB" id="A0A060DKI9"/>
<dbReference type="CDD" id="cd02440">
    <property type="entry name" value="AdoMet_MTases"/>
    <property type="match status" value="1"/>
</dbReference>
<dbReference type="RefSeq" id="WP_051658317.1">
    <property type="nucleotide sequence ID" value="NZ_CP007794.1"/>
</dbReference>
<keyword evidence="4" id="KW-0808">Transferase</keyword>
<geneLocation type="plasmid" evidence="2 5">
    <name>AbAZ39_p1</name>
</geneLocation>
<name>A0A060DKI9_9PROT</name>
<dbReference type="Proteomes" id="UP000027186">
    <property type="component" value="Plasmid AbAZ39_p1"/>
</dbReference>
<dbReference type="InterPro" id="IPR013216">
    <property type="entry name" value="Methyltransf_11"/>
</dbReference>
<dbReference type="PANTHER" id="PTHR43591:SF24">
    <property type="entry name" value="2-METHOXY-6-POLYPRENYL-1,4-BENZOQUINOL METHYLASE, MITOCHONDRIAL"/>
    <property type="match status" value="1"/>
</dbReference>
<evidence type="ECO:0000259" key="1">
    <source>
        <dbReference type="Pfam" id="PF08241"/>
    </source>
</evidence>
<dbReference type="EMBL" id="POWG01000020">
    <property type="protein sequence ID" value="PNQ97325.1"/>
    <property type="molecule type" value="Genomic_DNA"/>
</dbReference>
<reference evidence="3 7" key="3">
    <citation type="submission" date="2024-11" db="EMBL/GenBank/DDBJ databases">
        <title>Draft genome sequences of two bacteria associated to sugarcane roots in Colombia.</title>
        <authorList>
            <person name="Pardo-Diaz S."/>
            <person name="Masmela-Mendoza J."/>
            <person name="Delgadillo-Duran P."/>
            <person name="Bautista E.J."/>
            <person name="Rojas-Tapias D.F."/>
        </authorList>
    </citation>
    <scope>NUCLEOTIDE SEQUENCE [LARGE SCALE GENOMIC DNA]</scope>
    <source>
        <strain evidence="3 7">Ap18</strain>
    </source>
</reference>
<dbReference type="EMBL" id="JBJLSN010000014">
    <property type="protein sequence ID" value="MFL7901935.1"/>
    <property type="molecule type" value="Genomic_DNA"/>
</dbReference>
<dbReference type="KEGG" id="abq:ABAZ39_21525"/>
<dbReference type="OrthoDB" id="7171187at2"/>
<dbReference type="Pfam" id="PF08241">
    <property type="entry name" value="Methyltransf_11"/>
    <property type="match status" value="1"/>
</dbReference>
<keyword evidence="3" id="KW-0489">Methyltransferase</keyword>
<dbReference type="SUPFAM" id="SSF53335">
    <property type="entry name" value="S-adenosyl-L-methionine-dependent methyltransferases"/>
    <property type="match status" value="1"/>
</dbReference>
<dbReference type="EMBL" id="CP007794">
    <property type="protein sequence ID" value="AIB14491.1"/>
    <property type="molecule type" value="Genomic_DNA"/>
</dbReference>
<dbReference type="Proteomes" id="UP001628281">
    <property type="component" value="Unassembled WGS sequence"/>
</dbReference>